<dbReference type="Proteomes" id="UP000017973">
    <property type="component" value="Unassembled WGS sequence"/>
</dbReference>
<gene>
    <name evidence="1" type="ORF">T458_12125</name>
</gene>
<evidence type="ECO:0000313" key="2">
    <source>
        <dbReference type="Proteomes" id="UP000017973"/>
    </source>
</evidence>
<sequence length="67" mass="7934">MLIRRQKTGWSSFSTILSFFLSNRSYFSREIDMEKGYLFTFICIKVNKDKSLPIKINLRFTQKGESS</sequence>
<name>V6MGM1_9BACL</name>
<evidence type="ECO:0000313" key="1">
    <source>
        <dbReference type="EMBL" id="EST54538.1"/>
    </source>
</evidence>
<protein>
    <submittedName>
        <fullName evidence="1">Uncharacterized protein</fullName>
    </submittedName>
</protein>
<dbReference type="EMBL" id="AYJU01000016">
    <property type="protein sequence ID" value="EST54538.1"/>
    <property type="molecule type" value="Genomic_DNA"/>
</dbReference>
<proteinExistence type="predicted"/>
<organism evidence="1 2">
    <name type="scientific">Brevibacillus panacihumi W25</name>
    <dbReference type="NCBI Taxonomy" id="1408254"/>
    <lineage>
        <taxon>Bacteria</taxon>
        <taxon>Bacillati</taxon>
        <taxon>Bacillota</taxon>
        <taxon>Bacilli</taxon>
        <taxon>Bacillales</taxon>
        <taxon>Paenibacillaceae</taxon>
        <taxon>Brevibacillus</taxon>
    </lineage>
</organism>
<dbReference type="STRING" id="1408254.T458_12125"/>
<dbReference type="HOGENOM" id="CLU_2804049_0_0_9"/>
<comment type="caution">
    <text evidence="1">The sequence shown here is derived from an EMBL/GenBank/DDBJ whole genome shotgun (WGS) entry which is preliminary data.</text>
</comment>
<keyword evidence="2" id="KW-1185">Reference proteome</keyword>
<accession>V6MGM1</accession>
<reference evidence="1 2" key="1">
    <citation type="journal article" date="2014" name="Genome Announc.">
        <title>Draft Genome Sequence of Brevibacillus panacihumi Strain W25, a Halotolerant Hydrocarbon-Degrading Bacterium.</title>
        <authorList>
            <person name="Wang X."/>
            <person name="Jin D."/>
            <person name="Zhou L."/>
            <person name="Wu L."/>
            <person name="An W."/>
            <person name="Chen Y."/>
            <person name="Zhao L."/>
        </authorList>
    </citation>
    <scope>NUCLEOTIDE SEQUENCE [LARGE SCALE GENOMIC DNA]</scope>
    <source>
        <strain evidence="1 2">W25</strain>
    </source>
</reference>
<dbReference type="AlphaFoldDB" id="V6MGM1"/>